<dbReference type="AlphaFoldDB" id="M2MZI0"/>
<sequence length="333" mass="36648">MSDNGSLDFNDYDVDNGEGGDNSSNGDTSYKASHNKPKRKSAAGRKLVRWDPDKDQLILLAVDYECTKNGITVPWDAVAAHVASYLTGEGIKQHLAKVYKFRVEEGHKVPPKLDRNQRRKTLPSANSTPAPVRSRGGGGRARARAAVEQGEDGDAPYTPSKPGRSLLFKKPEPTNKRAKAAVTVTPKMPSTGARGGRRKKASPGDYFTNSIEINDEVVSIKSEPNDDDAYSAAHFVAPKKKAPAPRGMKRGRKSKTRIDDEEDEDDTGVTTPTKKSKAERELRSLVPVDYSKQLVQNEDVNGSDLVKQLSRKRNSTAFLDYLLTLSRLLSRQR</sequence>
<accession>M2MZI0</accession>
<evidence type="ECO:0008006" key="4">
    <source>
        <dbReference type="Google" id="ProtNLM"/>
    </source>
</evidence>
<feature type="region of interest" description="Disordered" evidence="1">
    <location>
        <begin position="1"/>
        <end position="46"/>
    </location>
</feature>
<dbReference type="eggNOG" id="ENOG502T15E">
    <property type="taxonomic scope" value="Eukaryota"/>
</dbReference>
<feature type="compositionally biased region" description="Basic residues" evidence="1">
    <location>
        <begin position="33"/>
        <end position="46"/>
    </location>
</feature>
<evidence type="ECO:0000313" key="2">
    <source>
        <dbReference type="EMBL" id="EMC97003.1"/>
    </source>
</evidence>
<organism evidence="2 3">
    <name type="scientific">Baudoinia panamericana (strain UAMH 10762)</name>
    <name type="common">Angels' share fungus</name>
    <name type="synonym">Baudoinia compniacensis (strain UAMH 10762)</name>
    <dbReference type="NCBI Taxonomy" id="717646"/>
    <lineage>
        <taxon>Eukaryota</taxon>
        <taxon>Fungi</taxon>
        <taxon>Dikarya</taxon>
        <taxon>Ascomycota</taxon>
        <taxon>Pezizomycotina</taxon>
        <taxon>Dothideomycetes</taxon>
        <taxon>Dothideomycetidae</taxon>
        <taxon>Mycosphaerellales</taxon>
        <taxon>Teratosphaeriaceae</taxon>
        <taxon>Baudoinia</taxon>
    </lineage>
</organism>
<dbReference type="Proteomes" id="UP000011761">
    <property type="component" value="Unassembled WGS sequence"/>
</dbReference>
<feature type="region of interest" description="Disordered" evidence="1">
    <location>
        <begin position="109"/>
        <end position="207"/>
    </location>
</feature>
<evidence type="ECO:0000313" key="3">
    <source>
        <dbReference type="Proteomes" id="UP000011761"/>
    </source>
</evidence>
<reference evidence="2 3" key="1">
    <citation type="journal article" date="2012" name="PLoS Pathog.">
        <title>Diverse lifestyles and strategies of plant pathogenesis encoded in the genomes of eighteen Dothideomycetes fungi.</title>
        <authorList>
            <person name="Ohm R.A."/>
            <person name="Feau N."/>
            <person name="Henrissat B."/>
            <person name="Schoch C.L."/>
            <person name="Horwitz B.A."/>
            <person name="Barry K.W."/>
            <person name="Condon B.J."/>
            <person name="Copeland A.C."/>
            <person name="Dhillon B."/>
            <person name="Glaser F."/>
            <person name="Hesse C.N."/>
            <person name="Kosti I."/>
            <person name="LaButti K."/>
            <person name="Lindquist E.A."/>
            <person name="Lucas S."/>
            <person name="Salamov A.A."/>
            <person name="Bradshaw R.E."/>
            <person name="Ciuffetti L."/>
            <person name="Hamelin R.C."/>
            <person name="Kema G.H.J."/>
            <person name="Lawrence C."/>
            <person name="Scott J.A."/>
            <person name="Spatafora J.W."/>
            <person name="Turgeon B.G."/>
            <person name="de Wit P.J.G.M."/>
            <person name="Zhong S."/>
            <person name="Goodwin S.B."/>
            <person name="Grigoriev I.V."/>
        </authorList>
    </citation>
    <scope>NUCLEOTIDE SEQUENCE [LARGE SCALE GENOMIC DNA]</scope>
    <source>
        <strain evidence="2 3">UAMH 10762</strain>
    </source>
</reference>
<keyword evidence="3" id="KW-1185">Reference proteome</keyword>
<dbReference type="GeneID" id="19114298"/>
<dbReference type="HOGENOM" id="CLU_834159_0_0_1"/>
<feature type="compositionally biased region" description="Basic residues" evidence="1">
    <location>
        <begin position="237"/>
        <end position="255"/>
    </location>
</feature>
<dbReference type="STRING" id="717646.M2MZI0"/>
<proteinExistence type="predicted"/>
<feature type="region of interest" description="Disordered" evidence="1">
    <location>
        <begin position="235"/>
        <end position="282"/>
    </location>
</feature>
<dbReference type="KEGG" id="bcom:BAUCODRAFT_435379"/>
<gene>
    <name evidence="2" type="ORF">BAUCODRAFT_435379</name>
</gene>
<name>M2MZI0_BAUPA</name>
<protein>
    <recommendedName>
        <fullName evidence="4">Myb-like domain-containing protein</fullName>
    </recommendedName>
</protein>
<dbReference type="OrthoDB" id="3903267at2759"/>
<evidence type="ECO:0000256" key="1">
    <source>
        <dbReference type="SAM" id="MobiDB-lite"/>
    </source>
</evidence>
<dbReference type="EMBL" id="KB445554">
    <property type="protein sequence ID" value="EMC97003.1"/>
    <property type="molecule type" value="Genomic_DNA"/>
</dbReference>
<dbReference type="RefSeq" id="XP_007675592.1">
    <property type="nucleotide sequence ID" value="XM_007677402.1"/>
</dbReference>